<organism evidence="1 2">
    <name type="scientific">Melastoma candidum</name>
    <dbReference type="NCBI Taxonomy" id="119954"/>
    <lineage>
        <taxon>Eukaryota</taxon>
        <taxon>Viridiplantae</taxon>
        <taxon>Streptophyta</taxon>
        <taxon>Embryophyta</taxon>
        <taxon>Tracheophyta</taxon>
        <taxon>Spermatophyta</taxon>
        <taxon>Magnoliopsida</taxon>
        <taxon>eudicotyledons</taxon>
        <taxon>Gunneridae</taxon>
        <taxon>Pentapetalae</taxon>
        <taxon>rosids</taxon>
        <taxon>malvids</taxon>
        <taxon>Myrtales</taxon>
        <taxon>Melastomataceae</taxon>
        <taxon>Melastomatoideae</taxon>
        <taxon>Melastomateae</taxon>
        <taxon>Melastoma</taxon>
    </lineage>
</organism>
<dbReference type="EMBL" id="CM042889">
    <property type="protein sequence ID" value="KAI4318785.1"/>
    <property type="molecule type" value="Genomic_DNA"/>
</dbReference>
<dbReference type="Proteomes" id="UP001057402">
    <property type="component" value="Chromosome 10"/>
</dbReference>
<proteinExistence type="predicted"/>
<gene>
    <name evidence="1" type="ORF">MLD38_032452</name>
</gene>
<keyword evidence="2" id="KW-1185">Reference proteome</keyword>
<reference evidence="2" key="1">
    <citation type="journal article" date="2023" name="Front. Plant Sci.">
        <title>Chromosomal-level genome assembly of Melastoma candidum provides insights into trichome evolution.</title>
        <authorList>
            <person name="Zhong Y."/>
            <person name="Wu W."/>
            <person name="Sun C."/>
            <person name="Zou P."/>
            <person name="Liu Y."/>
            <person name="Dai S."/>
            <person name="Zhou R."/>
        </authorList>
    </citation>
    <scope>NUCLEOTIDE SEQUENCE [LARGE SCALE GENOMIC DNA]</scope>
</reference>
<evidence type="ECO:0000313" key="2">
    <source>
        <dbReference type="Proteomes" id="UP001057402"/>
    </source>
</evidence>
<sequence>MRMGRLWHVVLGLKEPLMMVIVQVGLGGVSIMYKLALREGMSPRVMVAYRLIFATAFLAPIAFFCERKIRPRLTLKVLIQAFFCGLFGGSLGQTLNLESLGLTSAMYASAMLNLIPGVTFVLAVLFRLEKLSIRTAEGIAKVMGTLLGLGGAMLLTFYKGFEIKIFSRHVDLLKVDLPSVAGAPPVPQQQNMVLGSVLAIGACISVSSWLILQAKMSKDYPCQLSSTTLMSFMGAIQSLVYSLAREHEWIKWRLRWNTGLLAVVYAGVFGSGLSITLMTWCVRTRGPLFVSMFNPLVLVAVAFMAPMLLDEKLYLGSILGSALIICGLYLVLWGQGRERKRLNQLVPTESIVEVVATTQTKDNGDDRGSKCMTSREEAAQEDSELEDGRRSGVKKIIQEGEIIMLPMAQV</sequence>
<accession>A0ACB9M7Y2</accession>
<name>A0ACB9M7Y2_9MYRT</name>
<comment type="caution">
    <text evidence="1">The sequence shown here is derived from an EMBL/GenBank/DDBJ whole genome shotgun (WGS) entry which is preliminary data.</text>
</comment>
<evidence type="ECO:0000313" key="1">
    <source>
        <dbReference type="EMBL" id="KAI4318785.1"/>
    </source>
</evidence>
<protein>
    <submittedName>
        <fullName evidence="1">Uncharacterized protein</fullName>
    </submittedName>
</protein>